<evidence type="ECO:0000256" key="1">
    <source>
        <dbReference type="SAM" id="MobiDB-lite"/>
    </source>
</evidence>
<evidence type="ECO:0000313" key="2">
    <source>
        <dbReference type="EMBL" id="MBE9397245.1"/>
    </source>
</evidence>
<proteinExistence type="predicted"/>
<feature type="compositionally biased region" description="Basic and acidic residues" evidence="1">
    <location>
        <begin position="9"/>
        <end position="44"/>
    </location>
</feature>
<protein>
    <submittedName>
        <fullName evidence="2">Uncharacterized protein</fullName>
    </submittedName>
</protein>
<organism evidence="2 3">
    <name type="scientific">Pontibacterium sinense</name>
    <dbReference type="NCBI Taxonomy" id="2781979"/>
    <lineage>
        <taxon>Bacteria</taxon>
        <taxon>Pseudomonadati</taxon>
        <taxon>Pseudomonadota</taxon>
        <taxon>Gammaproteobacteria</taxon>
        <taxon>Oceanospirillales</taxon>
        <taxon>Oceanospirillaceae</taxon>
        <taxon>Pontibacterium</taxon>
    </lineage>
</organism>
<dbReference type="AlphaFoldDB" id="A0A8J7FTW0"/>
<gene>
    <name evidence="2" type="ORF">IOQ59_08230</name>
</gene>
<dbReference type="Proteomes" id="UP000640333">
    <property type="component" value="Unassembled WGS sequence"/>
</dbReference>
<keyword evidence="3" id="KW-1185">Reference proteome</keyword>
<sequence length="57" mass="6893">MSDNVIDLNSKRDEARHRRKERNLDKMQERFENALPTEEKDPKKKLLNIFKKGKPKK</sequence>
<dbReference type="EMBL" id="JADEYS010000006">
    <property type="protein sequence ID" value="MBE9397245.1"/>
    <property type="molecule type" value="Genomic_DNA"/>
</dbReference>
<comment type="caution">
    <text evidence="2">The sequence shown here is derived from an EMBL/GenBank/DDBJ whole genome shotgun (WGS) entry which is preliminary data.</text>
</comment>
<reference evidence="2" key="1">
    <citation type="submission" date="2020-10" db="EMBL/GenBank/DDBJ databases">
        <title>Bacterium isolated from coastal waters sediment.</title>
        <authorList>
            <person name="Chen R.-J."/>
            <person name="Lu D.-C."/>
            <person name="Zhu K.-L."/>
            <person name="Du Z.-J."/>
        </authorList>
    </citation>
    <scope>NUCLEOTIDE SEQUENCE</scope>
    <source>
        <strain evidence="2">N1Y112</strain>
    </source>
</reference>
<evidence type="ECO:0000313" key="3">
    <source>
        <dbReference type="Proteomes" id="UP000640333"/>
    </source>
</evidence>
<feature type="compositionally biased region" description="Basic residues" evidence="1">
    <location>
        <begin position="45"/>
        <end position="57"/>
    </location>
</feature>
<dbReference type="RefSeq" id="WP_193952784.1">
    <property type="nucleotide sequence ID" value="NZ_JADEYS010000006.1"/>
</dbReference>
<name>A0A8J7FTW0_9GAMM</name>
<feature type="region of interest" description="Disordered" evidence="1">
    <location>
        <begin position="1"/>
        <end position="57"/>
    </location>
</feature>
<accession>A0A8J7FTW0</accession>